<dbReference type="GO" id="GO:0005886">
    <property type="term" value="C:plasma membrane"/>
    <property type="evidence" value="ECO:0007669"/>
    <property type="project" value="UniProtKB-SubCell"/>
</dbReference>
<keyword evidence="6 7" id="KW-0472">Membrane</keyword>
<dbReference type="SUPFAM" id="SSF48317">
    <property type="entry name" value="Acid phosphatase/Vanadium-dependent haloperoxidase"/>
    <property type="match status" value="1"/>
</dbReference>
<feature type="transmembrane region" description="Helical" evidence="7">
    <location>
        <begin position="64"/>
        <end position="85"/>
    </location>
</feature>
<proteinExistence type="inferred from homology"/>
<dbReference type="SMART" id="SM00014">
    <property type="entry name" value="acidPPc"/>
    <property type="match status" value="1"/>
</dbReference>
<dbReference type="CDD" id="cd03392">
    <property type="entry name" value="PAP2_like_2"/>
    <property type="match status" value="1"/>
</dbReference>
<keyword evidence="4 7" id="KW-0812">Transmembrane</keyword>
<accession>A0A2T1KK74</accession>
<keyword evidence="10" id="KW-1185">Reference proteome</keyword>
<feature type="transmembrane region" description="Helical" evidence="7">
    <location>
        <begin position="396"/>
        <end position="415"/>
    </location>
</feature>
<evidence type="ECO:0000313" key="10">
    <source>
        <dbReference type="Proteomes" id="UP000239866"/>
    </source>
</evidence>
<dbReference type="InterPro" id="IPR032816">
    <property type="entry name" value="VTT_dom"/>
</dbReference>
<dbReference type="InterPro" id="IPR036938">
    <property type="entry name" value="PAP2/HPO_sf"/>
</dbReference>
<feature type="transmembrane region" description="Helical" evidence="7">
    <location>
        <begin position="20"/>
        <end position="52"/>
    </location>
</feature>
<dbReference type="InterPro" id="IPR032818">
    <property type="entry name" value="DedA-like"/>
</dbReference>
<dbReference type="Pfam" id="PF01569">
    <property type="entry name" value="PAP2"/>
    <property type="match status" value="1"/>
</dbReference>
<evidence type="ECO:0000256" key="3">
    <source>
        <dbReference type="ARBA" id="ARBA00022475"/>
    </source>
</evidence>
<keyword evidence="5 7" id="KW-1133">Transmembrane helix</keyword>
<feature type="transmembrane region" description="Helical" evidence="7">
    <location>
        <begin position="243"/>
        <end position="265"/>
    </location>
</feature>
<feature type="transmembrane region" description="Helical" evidence="7">
    <location>
        <begin position="179"/>
        <end position="199"/>
    </location>
</feature>
<evidence type="ECO:0000256" key="4">
    <source>
        <dbReference type="ARBA" id="ARBA00022692"/>
    </source>
</evidence>
<dbReference type="Proteomes" id="UP000239866">
    <property type="component" value="Unassembled WGS sequence"/>
</dbReference>
<evidence type="ECO:0000256" key="6">
    <source>
        <dbReference type="ARBA" id="ARBA00023136"/>
    </source>
</evidence>
<dbReference type="AlphaFoldDB" id="A0A2T1KK74"/>
<dbReference type="PANTHER" id="PTHR30353">
    <property type="entry name" value="INNER MEMBRANE PROTEIN DEDA-RELATED"/>
    <property type="match status" value="1"/>
</dbReference>
<feature type="transmembrane region" description="Helical" evidence="7">
    <location>
        <begin position="144"/>
        <end position="167"/>
    </location>
</feature>
<dbReference type="EMBL" id="PXNP01000023">
    <property type="protein sequence ID" value="PSF10531.1"/>
    <property type="molecule type" value="Genomic_DNA"/>
</dbReference>
<evidence type="ECO:0000259" key="8">
    <source>
        <dbReference type="SMART" id="SM00014"/>
    </source>
</evidence>
<name>A0A2T1KK74_9GAMM</name>
<evidence type="ECO:0000313" key="9">
    <source>
        <dbReference type="EMBL" id="PSF10531.1"/>
    </source>
</evidence>
<protein>
    <submittedName>
        <fullName evidence="9">Phosphoesterase</fullName>
    </submittedName>
</protein>
<dbReference type="PANTHER" id="PTHR30353:SF15">
    <property type="entry name" value="INNER MEMBRANE PROTEIN YABI"/>
    <property type="match status" value="1"/>
</dbReference>
<dbReference type="Gene3D" id="1.20.144.10">
    <property type="entry name" value="Phosphatidic acid phosphatase type 2/haloperoxidase"/>
    <property type="match status" value="1"/>
</dbReference>
<feature type="domain" description="Phosphatidic acid phosphatase type 2/haloperoxidase" evidence="8">
    <location>
        <begin position="325"/>
        <end position="436"/>
    </location>
</feature>
<dbReference type="InterPro" id="IPR000326">
    <property type="entry name" value="PAP2/HPO"/>
</dbReference>
<dbReference type="Pfam" id="PF09335">
    <property type="entry name" value="VTT_dom"/>
    <property type="match status" value="1"/>
</dbReference>
<feature type="transmembrane region" description="Helical" evidence="7">
    <location>
        <begin position="322"/>
        <end position="343"/>
    </location>
</feature>
<evidence type="ECO:0000256" key="5">
    <source>
        <dbReference type="ARBA" id="ARBA00022989"/>
    </source>
</evidence>
<feature type="transmembrane region" description="Helical" evidence="7">
    <location>
        <begin position="421"/>
        <end position="439"/>
    </location>
</feature>
<dbReference type="OrthoDB" id="9780918at2"/>
<reference evidence="9 10" key="1">
    <citation type="submission" date="2018-03" db="EMBL/GenBank/DDBJ databases">
        <title>Marinobacter brunus sp. nov., a marine bacterium of Gamma-proteobacteria isolated from the surface seawater of the South China Sea.</title>
        <authorList>
            <person name="Cheng H."/>
            <person name="Wu Y.-H."/>
            <person name="Xamxidin M."/>
            <person name="Xu X.-W."/>
        </authorList>
    </citation>
    <scope>NUCLEOTIDE SEQUENCE [LARGE SCALE GENOMIC DNA]</scope>
    <source>
        <strain evidence="9 10">NH169-3</strain>
    </source>
</reference>
<gene>
    <name evidence="9" type="ORF">C7H09_06190</name>
</gene>
<evidence type="ECO:0000256" key="1">
    <source>
        <dbReference type="ARBA" id="ARBA00004651"/>
    </source>
</evidence>
<comment type="similarity">
    <text evidence="2">Belongs to the DedA family.</text>
</comment>
<comment type="subcellular location">
    <subcellularLocation>
        <location evidence="1">Cell membrane</location>
        <topology evidence="1">Multi-pass membrane protein</topology>
    </subcellularLocation>
</comment>
<keyword evidence="3" id="KW-1003">Cell membrane</keyword>
<evidence type="ECO:0000256" key="7">
    <source>
        <dbReference type="SAM" id="Phobius"/>
    </source>
</evidence>
<comment type="caution">
    <text evidence="9">The sequence shown here is derived from an EMBL/GenBank/DDBJ whole genome shotgun (WGS) entry which is preliminary data.</text>
</comment>
<organism evidence="9 10">
    <name type="scientific">Marinobacter fuscus</name>
    <dbReference type="NCBI Taxonomy" id="2109942"/>
    <lineage>
        <taxon>Bacteria</taxon>
        <taxon>Pseudomonadati</taxon>
        <taxon>Pseudomonadota</taxon>
        <taxon>Gammaproteobacteria</taxon>
        <taxon>Pseudomonadales</taxon>
        <taxon>Marinobacteraceae</taxon>
        <taxon>Marinobacter</taxon>
    </lineage>
</organism>
<feature type="transmembrane region" description="Helical" evidence="7">
    <location>
        <begin position="294"/>
        <end position="315"/>
    </location>
</feature>
<sequence>MSEHWLGDMTAWVTANPGSLVVALFATAFVESLAIAGIIVPGVALLFAFAALAGQTGMPLAEALFWAGFGAVAGDVASFAIGRWLQGRLDVVWPFRRYPGLIARGERFFHRHGGKSVVIGRFVGPIRPVIPLIAGALTMPWRRFIVFNLLSAVGWALVYILPGFVVGSALASEIKPPPHFYPVLAISGATLVAVYLIVLRVRLGLGEGSWLYHWLEGTMARYDATHRFWRLYSNERPDQRGEFPLPSLLLSIASLALFLALAQLVSVSDQLQYLNEQVLHWFGLLRQPVLELPMVAFTLLGDPPVLTCAAILAVLTLAFRGYYAAALHVAAAVGITALSVWLLKAGIGINRPEQVLAAPESGAYPSGHTAGMTVLVTLVASFIAGENRSQQRWQHYLFLSLPLLPVAISRLYLQVHWFTDILGGLFLGLAITGITRASYSRFDRVPLSPDALANAAVLTWLAFVAVYMWLSWPQAMIDYSPLP</sequence>
<dbReference type="RefSeq" id="WP_106761733.1">
    <property type="nucleotide sequence ID" value="NZ_PXNP01000023.1"/>
</dbReference>
<feature type="transmembrane region" description="Helical" evidence="7">
    <location>
        <begin position="363"/>
        <end position="384"/>
    </location>
</feature>
<feature type="transmembrane region" description="Helical" evidence="7">
    <location>
        <begin position="451"/>
        <end position="470"/>
    </location>
</feature>
<evidence type="ECO:0000256" key="2">
    <source>
        <dbReference type="ARBA" id="ARBA00010792"/>
    </source>
</evidence>